<organism evidence="13 14">
    <name type="scientific">Centaurea solstitialis</name>
    <name type="common">yellow star-thistle</name>
    <dbReference type="NCBI Taxonomy" id="347529"/>
    <lineage>
        <taxon>Eukaryota</taxon>
        <taxon>Viridiplantae</taxon>
        <taxon>Streptophyta</taxon>
        <taxon>Embryophyta</taxon>
        <taxon>Tracheophyta</taxon>
        <taxon>Spermatophyta</taxon>
        <taxon>Magnoliopsida</taxon>
        <taxon>eudicotyledons</taxon>
        <taxon>Gunneridae</taxon>
        <taxon>Pentapetalae</taxon>
        <taxon>asterids</taxon>
        <taxon>campanulids</taxon>
        <taxon>Asterales</taxon>
        <taxon>Asteraceae</taxon>
        <taxon>Carduoideae</taxon>
        <taxon>Cardueae</taxon>
        <taxon>Centaureinae</taxon>
        <taxon>Centaurea</taxon>
    </lineage>
</organism>
<protein>
    <recommendedName>
        <fullName evidence="10">Homeobox-leucine zipper protein</fullName>
    </recommendedName>
    <alternativeName>
        <fullName evidence="10">HD-ZIP protein</fullName>
    </alternativeName>
    <alternativeName>
        <fullName evidence="10">Homeodomain transcription factor</fullName>
    </alternativeName>
</protein>
<dbReference type="SUPFAM" id="SSF46689">
    <property type="entry name" value="Homeodomain-like"/>
    <property type="match status" value="1"/>
</dbReference>
<proteinExistence type="inferred from homology"/>
<dbReference type="PROSITE" id="PS50071">
    <property type="entry name" value="HOMEOBOX_2"/>
    <property type="match status" value="1"/>
</dbReference>
<evidence type="ECO:0000256" key="4">
    <source>
        <dbReference type="ARBA" id="ARBA00023155"/>
    </source>
</evidence>
<feature type="DNA-binding region" description="Homeobox" evidence="8">
    <location>
        <begin position="24"/>
        <end position="83"/>
    </location>
</feature>
<comment type="caution">
    <text evidence="13">The sequence shown here is derived from an EMBL/GenBank/DDBJ whole genome shotgun (WGS) entry which is preliminary data.</text>
</comment>
<dbReference type="InterPro" id="IPR009057">
    <property type="entry name" value="Homeodomain-like_sf"/>
</dbReference>
<dbReference type="InterPro" id="IPR003106">
    <property type="entry name" value="Leu_zip_homeo"/>
</dbReference>
<dbReference type="PRINTS" id="PR00031">
    <property type="entry name" value="HTHREPRESSR"/>
</dbReference>
<dbReference type="PANTHER" id="PTHR24326:SF122">
    <property type="entry name" value="HOMEOBOX-LEUCINE ZIPPER PROTEIN HOX6"/>
    <property type="match status" value="1"/>
</dbReference>
<dbReference type="SMART" id="SM00389">
    <property type="entry name" value="HOX"/>
    <property type="match status" value="1"/>
</dbReference>
<keyword evidence="5 10" id="KW-0804">Transcription</keyword>
<dbReference type="InterPro" id="IPR000047">
    <property type="entry name" value="HTH_motif"/>
</dbReference>
<comment type="similarity">
    <text evidence="7 10">Belongs to the HD-ZIP homeobox family. Class I subfamily.</text>
</comment>
<evidence type="ECO:0000256" key="1">
    <source>
        <dbReference type="ARBA" id="ARBA00004123"/>
    </source>
</evidence>
<evidence type="ECO:0000256" key="8">
    <source>
        <dbReference type="PROSITE-ProRule" id="PRU00108"/>
    </source>
</evidence>
<dbReference type="Pfam" id="PF00046">
    <property type="entry name" value="Homeodomain"/>
    <property type="match status" value="1"/>
</dbReference>
<keyword evidence="6 8" id="KW-0539">Nucleus</keyword>
<comment type="function">
    <text evidence="10">Transcription factor.</text>
</comment>
<gene>
    <name evidence="13" type="ORF">OSB04_026087</name>
</gene>
<feature type="coiled-coil region" evidence="11">
    <location>
        <begin position="88"/>
        <end position="122"/>
    </location>
</feature>
<evidence type="ECO:0000256" key="9">
    <source>
        <dbReference type="RuleBase" id="RU000682"/>
    </source>
</evidence>
<evidence type="ECO:0000259" key="12">
    <source>
        <dbReference type="PROSITE" id="PS50071"/>
    </source>
</evidence>
<dbReference type="Proteomes" id="UP001172457">
    <property type="component" value="Chromosome 7"/>
</dbReference>
<dbReference type="PANTHER" id="PTHR24326">
    <property type="entry name" value="HOMEOBOX-LEUCINE ZIPPER PROTEIN"/>
    <property type="match status" value="1"/>
</dbReference>
<sequence length="219" mass="25652">MLGDGEGVTQIKKQKKIKIRNNNSSSNSRRFSDEQIRSLESLFKMENKLEPRKKLEMARELGLHPRQVAIWFQNRRARWKSKQVEQDYTTLKADYDTLTHRFESLKNEKHALLQQLQNLYNQLKEPHEEGISKLDLESGSENGDMNMELNGSRAFEQQDMAIYSDEDDQLTRKHNTSTVGLPKQNENIIINMEEAPETNNLDLCNLFDPYSCSSNWWDI</sequence>
<evidence type="ECO:0000256" key="10">
    <source>
        <dbReference type="RuleBase" id="RU369038"/>
    </source>
</evidence>
<dbReference type="PROSITE" id="PS00027">
    <property type="entry name" value="HOMEOBOX_1"/>
    <property type="match status" value="1"/>
</dbReference>
<evidence type="ECO:0000256" key="6">
    <source>
        <dbReference type="ARBA" id="ARBA00023242"/>
    </source>
</evidence>
<evidence type="ECO:0000256" key="3">
    <source>
        <dbReference type="ARBA" id="ARBA00023125"/>
    </source>
</evidence>
<evidence type="ECO:0000313" key="13">
    <source>
        <dbReference type="EMBL" id="KAJ9539581.1"/>
    </source>
</evidence>
<comment type="subcellular location">
    <subcellularLocation>
        <location evidence="1 8 9">Nucleus</location>
    </subcellularLocation>
</comment>
<evidence type="ECO:0000256" key="2">
    <source>
        <dbReference type="ARBA" id="ARBA00023015"/>
    </source>
</evidence>
<reference evidence="13" key="1">
    <citation type="submission" date="2023-03" db="EMBL/GenBank/DDBJ databases">
        <title>Chromosome-scale reference genome and RAD-based genetic map of yellow starthistle (Centaurea solstitialis) reveal putative structural variation and QTLs associated with invader traits.</title>
        <authorList>
            <person name="Reatini B."/>
            <person name="Cang F.A."/>
            <person name="Jiang Q."/>
            <person name="Mckibben M.T.W."/>
            <person name="Barker M.S."/>
            <person name="Rieseberg L.H."/>
            <person name="Dlugosch K.M."/>
        </authorList>
    </citation>
    <scope>NUCLEOTIDE SEQUENCE</scope>
    <source>
        <strain evidence="13">CAN-66</strain>
        <tissue evidence="13">Leaf</tissue>
    </source>
</reference>
<feature type="domain" description="Homeobox" evidence="12">
    <location>
        <begin position="22"/>
        <end position="82"/>
    </location>
</feature>
<keyword evidence="2 10" id="KW-0805">Transcription regulation</keyword>
<dbReference type="GO" id="GO:0000981">
    <property type="term" value="F:DNA-binding transcription factor activity, RNA polymerase II-specific"/>
    <property type="evidence" value="ECO:0007669"/>
    <property type="project" value="UniProtKB-UniRule"/>
</dbReference>
<dbReference type="CDD" id="cd00086">
    <property type="entry name" value="homeodomain"/>
    <property type="match status" value="1"/>
</dbReference>
<name>A0AA38SPG3_9ASTR</name>
<keyword evidence="14" id="KW-1185">Reference proteome</keyword>
<dbReference type="Gene3D" id="1.10.10.60">
    <property type="entry name" value="Homeodomain-like"/>
    <property type="match status" value="1"/>
</dbReference>
<keyword evidence="11" id="KW-0175">Coiled coil</keyword>
<dbReference type="GO" id="GO:0045893">
    <property type="term" value="P:positive regulation of DNA-templated transcription"/>
    <property type="evidence" value="ECO:0007669"/>
    <property type="project" value="TreeGrafter"/>
</dbReference>
<accession>A0AA38SPG3</accession>
<keyword evidence="4 8" id="KW-0371">Homeobox</keyword>
<keyword evidence="3 8" id="KW-0238">DNA-binding</keyword>
<dbReference type="AlphaFoldDB" id="A0AA38SPG3"/>
<evidence type="ECO:0000256" key="5">
    <source>
        <dbReference type="ARBA" id="ARBA00023163"/>
    </source>
</evidence>
<dbReference type="Pfam" id="PF02183">
    <property type="entry name" value="HALZ"/>
    <property type="match status" value="1"/>
</dbReference>
<dbReference type="EMBL" id="JARYMX010000007">
    <property type="protein sequence ID" value="KAJ9539581.1"/>
    <property type="molecule type" value="Genomic_DNA"/>
</dbReference>
<evidence type="ECO:0000256" key="7">
    <source>
        <dbReference type="ARBA" id="ARBA00025748"/>
    </source>
</evidence>
<dbReference type="InterPro" id="IPR001356">
    <property type="entry name" value="HD"/>
</dbReference>
<evidence type="ECO:0000313" key="14">
    <source>
        <dbReference type="Proteomes" id="UP001172457"/>
    </source>
</evidence>
<dbReference type="InterPro" id="IPR017970">
    <property type="entry name" value="Homeobox_CS"/>
</dbReference>
<dbReference type="GO" id="GO:0043565">
    <property type="term" value="F:sequence-specific DNA binding"/>
    <property type="evidence" value="ECO:0007669"/>
    <property type="project" value="InterPro"/>
</dbReference>
<dbReference type="GO" id="GO:0005634">
    <property type="term" value="C:nucleus"/>
    <property type="evidence" value="ECO:0007669"/>
    <property type="project" value="UniProtKB-SubCell"/>
</dbReference>
<dbReference type="InterPro" id="IPR045224">
    <property type="entry name" value="HDZip_class_I_plant"/>
</dbReference>
<evidence type="ECO:0000256" key="11">
    <source>
        <dbReference type="SAM" id="Coils"/>
    </source>
</evidence>